<evidence type="ECO:0000256" key="1">
    <source>
        <dbReference type="SAM" id="MobiDB-lite"/>
    </source>
</evidence>
<dbReference type="RefSeq" id="WP_129229735.1">
    <property type="nucleotide sequence ID" value="NZ_QYBB01000064.1"/>
</dbReference>
<dbReference type="Proteomes" id="UP000290759">
    <property type="component" value="Unassembled WGS sequence"/>
</dbReference>
<sequence>MSFKKADPIADAQAQVDKFTAQRDRLAERLAEADGRVGAAQRARHEALTGGDPTAAETAKFDKACADATEARGGVDEAARAVAQQLEEATRHCDVLRDATLRAGVADAEELRASALDAAAEALADAARAFDGARVALVAAVAQHGVRIENPLSTDGSTSAALLVRPVVQAALRLGAPGMFPTADGLGVALDTDPVLSLRRGQSGRLRDHAEDVRAGVIPAAELPRPGAPAQALNPDSPLAPEPRAIAVFSAPFSYLAKNSSSLVSVEAGQVEVPERVVSVAMEMGVAFAVGSADALAILGRIANTPAYGAKLARVFIDTDDGVVGSAPAARVASPPWPDDRSTGARA</sequence>
<protein>
    <submittedName>
        <fullName evidence="2">Uncharacterized protein</fullName>
    </submittedName>
</protein>
<keyword evidence="3" id="KW-1185">Reference proteome</keyword>
<comment type="caution">
    <text evidence="2">The sequence shown here is derived from an EMBL/GenBank/DDBJ whole genome shotgun (WGS) entry which is preliminary data.</text>
</comment>
<feature type="region of interest" description="Disordered" evidence="1">
    <location>
        <begin position="32"/>
        <end position="55"/>
    </location>
</feature>
<organism evidence="2 3">
    <name type="scientific">Lichenibacterium minor</name>
    <dbReference type="NCBI Taxonomy" id="2316528"/>
    <lineage>
        <taxon>Bacteria</taxon>
        <taxon>Pseudomonadati</taxon>
        <taxon>Pseudomonadota</taxon>
        <taxon>Alphaproteobacteria</taxon>
        <taxon>Hyphomicrobiales</taxon>
        <taxon>Lichenihabitantaceae</taxon>
        <taxon>Lichenibacterium</taxon>
    </lineage>
</organism>
<feature type="compositionally biased region" description="Basic and acidic residues" evidence="1">
    <location>
        <begin position="338"/>
        <end position="347"/>
    </location>
</feature>
<dbReference type="EMBL" id="QYBB01000064">
    <property type="protein sequence ID" value="RYC29180.1"/>
    <property type="molecule type" value="Genomic_DNA"/>
</dbReference>
<reference evidence="2 3" key="1">
    <citation type="submission" date="2018-12" db="EMBL/GenBank/DDBJ databases">
        <authorList>
            <person name="Grouzdev D.S."/>
            <person name="Krutkina M.S."/>
        </authorList>
    </citation>
    <scope>NUCLEOTIDE SEQUENCE [LARGE SCALE GENOMIC DNA]</scope>
    <source>
        <strain evidence="2 3">RmlP026</strain>
    </source>
</reference>
<feature type="region of interest" description="Disordered" evidence="1">
    <location>
        <begin position="327"/>
        <end position="347"/>
    </location>
</feature>
<proteinExistence type="predicted"/>
<reference evidence="2 3" key="2">
    <citation type="submission" date="2019-02" db="EMBL/GenBank/DDBJ databases">
        <title>'Lichenibacterium ramalinii' gen. nov. sp. nov., 'Lichenibacterium minor' gen. nov. sp. nov.</title>
        <authorList>
            <person name="Pankratov T."/>
        </authorList>
    </citation>
    <scope>NUCLEOTIDE SEQUENCE [LARGE SCALE GENOMIC DNA]</scope>
    <source>
        <strain evidence="2 3">RmlP026</strain>
    </source>
</reference>
<evidence type="ECO:0000313" key="2">
    <source>
        <dbReference type="EMBL" id="RYC29180.1"/>
    </source>
</evidence>
<gene>
    <name evidence="2" type="ORF">D3273_25280</name>
</gene>
<name>A0A4Q2TZJ0_9HYPH</name>
<accession>A0A4Q2TZJ0</accession>
<dbReference type="AlphaFoldDB" id="A0A4Q2TZJ0"/>
<evidence type="ECO:0000313" key="3">
    <source>
        <dbReference type="Proteomes" id="UP000290759"/>
    </source>
</evidence>